<name>A0A3P7QCG2_DIBLA</name>
<gene>
    <name evidence="2" type="ORF">DILT_LOCUS15118</name>
</gene>
<keyword evidence="3" id="KW-1185">Reference proteome</keyword>
<reference evidence="2 3" key="1">
    <citation type="submission" date="2018-11" db="EMBL/GenBank/DDBJ databases">
        <authorList>
            <consortium name="Pathogen Informatics"/>
        </authorList>
    </citation>
    <scope>NUCLEOTIDE SEQUENCE [LARGE SCALE GENOMIC DNA]</scope>
</reference>
<evidence type="ECO:0000256" key="1">
    <source>
        <dbReference type="SAM" id="MobiDB-lite"/>
    </source>
</evidence>
<dbReference type="Proteomes" id="UP000281553">
    <property type="component" value="Unassembled WGS sequence"/>
</dbReference>
<protein>
    <submittedName>
        <fullName evidence="2">Uncharacterized protein</fullName>
    </submittedName>
</protein>
<proteinExistence type="predicted"/>
<feature type="compositionally biased region" description="Low complexity" evidence="1">
    <location>
        <begin position="32"/>
        <end position="42"/>
    </location>
</feature>
<organism evidence="2 3">
    <name type="scientific">Dibothriocephalus latus</name>
    <name type="common">Fish tapeworm</name>
    <name type="synonym">Diphyllobothrium latum</name>
    <dbReference type="NCBI Taxonomy" id="60516"/>
    <lineage>
        <taxon>Eukaryota</taxon>
        <taxon>Metazoa</taxon>
        <taxon>Spiralia</taxon>
        <taxon>Lophotrochozoa</taxon>
        <taxon>Platyhelminthes</taxon>
        <taxon>Cestoda</taxon>
        <taxon>Eucestoda</taxon>
        <taxon>Diphyllobothriidea</taxon>
        <taxon>Diphyllobothriidae</taxon>
        <taxon>Dibothriocephalus</taxon>
    </lineage>
</organism>
<feature type="region of interest" description="Disordered" evidence="1">
    <location>
        <begin position="1"/>
        <end position="66"/>
    </location>
</feature>
<dbReference type="EMBL" id="UYRU01077368">
    <property type="protein sequence ID" value="VDN28049.1"/>
    <property type="molecule type" value="Genomic_DNA"/>
</dbReference>
<sequence length="210" mass="22746">MSFSETGRFEGRTECNGPCLAEVNGTNGPKDLSSPSPSLSPSTCVFARGSGDEEDDEDARLGEFDPLGSDDYIIRNEDFMDLEEPHESAETMENLYSESGLKGEDSGNRVFDGSLDAMMQTIDITTFLPGALSRSDAAELLLPQQQQIGDPLAAKTPPVYNKQLSMDLNEILSQVGDRDLLAPDFIESLNMPGALSPDLECLDTESLLKV</sequence>
<dbReference type="AlphaFoldDB" id="A0A3P7QCG2"/>
<evidence type="ECO:0000313" key="3">
    <source>
        <dbReference type="Proteomes" id="UP000281553"/>
    </source>
</evidence>
<dbReference type="OrthoDB" id="6247875at2759"/>
<accession>A0A3P7QCG2</accession>
<evidence type="ECO:0000313" key="2">
    <source>
        <dbReference type="EMBL" id="VDN28049.1"/>
    </source>
</evidence>